<feature type="compositionally biased region" description="Polar residues" evidence="1">
    <location>
        <begin position="827"/>
        <end position="837"/>
    </location>
</feature>
<feature type="region of interest" description="Disordered" evidence="1">
    <location>
        <begin position="774"/>
        <end position="888"/>
    </location>
</feature>
<dbReference type="Pfam" id="PF22600">
    <property type="entry name" value="MTPAP-like_central"/>
    <property type="match status" value="1"/>
</dbReference>
<feature type="compositionally biased region" description="Low complexity" evidence="1">
    <location>
        <begin position="101"/>
        <end position="128"/>
    </location>
</feature>
<dbReference type="GO" id="GO:0016779">
    <property type="term" value="F:nucleotidyltransferase activity"/>
    <property type="evidence" value="ECO:0007669"/>
    <property type="project" value="UniProtKB-ARBA"/>
</dbReference>
<dbReference type="CDD" id="cd05402">
    <property type="entry name" value="NT_PAP_TUTase"/>
    <property type="match status" value="1"/>
</dbReference>
<feature type="compositionally biased region" description="Low complexity" evidence="1">
    <location>
        <begin position="140"/>
        <end position="172"/>
    </location>
</feature>
<dbReference type="InterPro" id="IPR054708">
    <property type="entry name" value="MTPAP-like_central"/>
</dbReference>
<dbReference type="GeneID" id="19319107"/>
<reference evidence="3 4" key="1">
    <citation type="journal article" date="2013" name="Plant Cell">
        <title>The transition from a phytopathogenic smut ancestor to an anamorphic biocontrol agent deciphered by comparative whole-genome analysis.</title>
        <authorList>
            <person name="Lefebvre F."/>
            <person name="Joly D.L."/>
            <person name="Labbe C."/>
            <person name="Teichmann B."/>
            <person name="Linning R."/>
            <person name="Belzile F."/>
            <person name="Bakkeren G."/>
            <person name="Belanger R.R."/>
        </authorList>
    </citation>
    <scope>NUCLEOTIDE SEQUENCE [LARGE SCALE GENOMIC DNA]</scope>
    <source>
        <strain evidence="3 4">PF-1</strain>
    </source>
</reference>
<dbReference type="eggNOG" id="KOG2277">
    <property type="taxonomic scope" value="Eukaryota"/>
</dbReference>
<feature type="compositionally biased region" description="Basic residues" evidence="1">
    <location>
        <begin position="791"/>
        <end position="809"/>
    </location>
</feature>
<feature type="region of interest" description="Disordered" evidence="1">
    <location>
        <begin position="592"/>
        <end position="623"/>
    </location>
</feature>
<dbReference type="AlphaFoldDB" id="A0A061H640"/>
<feature type="region of interest" description="Disordered" evidence="1">
    <location>
        <begin position="727"/>
        <end position="751"/>
    </location>
</feature>
<dbReference type="Gene3D" id="1.10.1410.10">
    <property type="match status" value="1"/>
</dbReference>
<dbReference type="PANTHER" id="PTHR12271">
    <property type="entry name" value="POLY A POLYMERASE CID PAP -RELATED"/>
    <property type="match status" value="1"/>
</dbReference>
<feature type="compositionally biased region" description="Low complexity" evidence="1">
    <location>
        <begin position="599"/>
        <end position="618"/>
    </location>
</feature>
<dbReference type="SUPFAM" id="SSF81301">
    <property type="entry name" value="Nucleotidyltransferase"/>
    <property type="match status" value="1"/>
</dbReference>
<dbReference type="GO" id="GO:0010605">
    <property type="term" value="P:negative regulation of macromolecule metabolic process"/>
    <property type="evidence" value="ECO:0007669"/>
    <property type="project" value="UniProtKB-ARBA"/>
</dbReference>
<dbReference type="EMBL" id="KE361639">
    <property type="protein sequence ID" value="EPQ27470.1"/>
    <property type="molecule type" value="Genomic_DNA"/>
</dbReference>
<proteinExistence type="predicted"/>
<dbReference type="RefSeq" id="XP_007880728.1">
    <property type="nucleotide sequence ID" value="XM_007882537.1"/>
</dbReference>
<dbReference type="PANTHER" id="PTHR12271:SF40">
    <property type="entry name" value="POLY(A) RNA POLYMERASE GLD2"/>
    <property type="match status" value="1"/>
</dbReference>
<accession>A0A061H640</accession>
<feature type="domain" description="Poly(A) RNA polymerase mitochondrial-like central palm" evidence="2">
    <location>
        <begin position="269"/>
        <end position="431"/>
    </location>
</feature>
<name>A0A061H640_9BASI</name>
<dbReference type="KEGG" id="pfp:PFL1_05008"/>
<dbReference type="HOGENOM" id="CLU_013698_0_0_1"/>
<feature type="compositionally biased region" description="Low complexity" evidence="1">
    <location>
        <begin position="842"/>
        <end position="857"/>
    </location>
</feature>
<protein>
    <recommendedName>
        <fullName evidence="2">Poly(A) RNA polymerase mitochondrial-like central palm domain-containing protein</fullName>
    </recommendedName>
</protein>
<organism evidence="3 4">
    <name type="scientific">Pseudozyma flocculosa PF-1</name>
    <dbReference type="NCBI Taxonomy" id="1277687"/>
    <lineage>
        <taxon>Eukaryota</taxon>
        <taxon>Fungi</taxon>
        <taxon>Dikarya</taxon>
        <taxon>Basidiomycota</taxon>
        <taxon>Ustilaginomycotina</taxon>
        <taxon>Ustilaginomycetes</taxon>
        <taxon>Ustilaginales</taxon>
        <taxon>Ustilaginaceae</taxon>
        <taxon>Pseudozyma</taxon>
    </lineage>
</organism>
<dbReference type="Gene3D" id="3.30.460.10">
    <property type="entry name" value="Beta Polymerase, domain 2"/>
    <property type="match status" value="1"/>
</dbReference>
<feature type="compositionally biased region" description="Low complexity" evidence="1">
    <location>
        <begin position="738"/>
        <end position="748"/>
    </location>
</feature>
<feature type="region of interest" description="Disordered" evidence="1">
    <location>
        <begin position="1"/>
        <end position="210"/>
    </location>
</feature>
<gene>
    <name evidence="3" type="ORF">PFL1_05008</name>
</gene>
<dbReference type="Proteomes" id="UP000053664">
    <property type="component" value="Unassembled WGS sequence"/>
</dbReference>
<feature type="compositionally biased region" description="Basic and acidic residues" evidence="1">
    <location>
        <begin position="184"/>
        <end position="210"/>
    </location>
</feature>
<evidence type="ECO:0000259" key="2">
    <source>
        <dbReference type="Pfam" id="PF22600"/>
    </source>
</evidence>
<evidence type="ECO:0000313" key="3">
    <source>
        <dbReference type="EMBL" id="EPQ27470.1"/>
    </source>
</evidence>
<dbReference type="GO" id="GO:0031123">
    <property type="term" value="P:RNA 3'-end processing"/>
    <property type="evidence" value="ECO:0007669"/>
    <property type="project" value="TreeGrafter"/>
</dbReference>
<evidence type="ECO:0000313" key="4">
    <source>
        <dbReference type="Proteomes" id="UP000053664"/>
    </source>
</evidence>
<feature type="compositionally biased region" description="Low complexity" evidence="1">
    <location>
        <begin position="66"/>
        <end position="77"/>
    </location>
</feature>
<dbReference type="OrthoDB" id="2274644at2759"/>
<dbReference type="SUPFAM" id="SSF81631">
    <property type="entry name" value="PAP/OAS1 substrate-binding domain"/>
    <property type="match status" value="1"/>
</dbReference>
<evidence type="ECO:0000256" key="1">
    <source>
        <dbReference type="SAM" id="MobiDB-lite"/>
    </source>
</evidence>
<sequence length="888" mass="95259">MATADTDPSKPPTTHDAFGFFRPPSFMPPLDPSSDSEPVRTIDYASANSVFDDLASKSAPPPPPAAQRSAPAHSQHSYDPIAKMSSRVVRPLPRAHIAETAPASASDASASASASASAPLLPPQSSAQGPSMSPNKPEHGASSSTSPHTAPSSGATGSSTTATTTTTMPTTPYKHRQTLQQQDDAARRQVEVDRRNKAREEERVQRQHDIQRQVEKNMEAVRSEREAERVELLAQRELCARAALQVGPGQSVDWDRPVGALDADEAIGRQVRAHWESSRPSAQSMKRRERVVDRIQAAIDARWPGFGLQVAPFGSSVTGLVSDRSDLDLVLLDPTKPFGVGTPPFLESEPMRRTRQIEGMPDWYNVRVVAAALKASNARGGRPEKFRNIIAISHANVPIIKLVDVETGLPADLNINERFGLINSHLIATYANLLPNVFRPFVFFVKHWLSQRGLNDPSGSKGPNSLSSYTIALMAIQYLQVCQLLPNLQDPALIAGLEIPRSFIWGRRKKGRGGKGGGGAPGPAPAPGYDVTFAQLTAGGYDEQAYRNIAASCPNVRSPGDKLLGQIVNGFVGYYADQFARQSQAVSVVSGRPLPLQRGGSPSTQSGPSSDTSGSPPGRQSQLDIFGGRAQAEPYGAAVPPGVMAMDNFSQPQDWAQHELVVQDPFIVDRNTSRNMGEKMAHRLDAELRRAKEMLSSGRTGGGGASSIAVRDLPLICDICAPLSTDFGGQRHRLPDRPAATATGPAAGKAHLDQAETNAFIRQESEKLRLELERSTIAQGGDPAKQEARKEAKKLKAMAKKAADRKRARPPQSSEADGVPMERRRSPNASGVSSGAQSKAVASPAPSGGSPSLSTTSEESEDIDLVALRLDRARQQQQQQQSAGSRRQ</sequence>
<feature type="compositionally biased region" description="Low complexity" evidence="1">
    <location>
        <begin position="875"/>
        <end position="888"/>
    </location>
</feature>
<dbReference type="InterPro" id="IPR043519">
    <property type="entry name" value="NT_sf"/>
</dbReference>